<dbReference type="Proteomes" id="UP000266841">
    <property type="component" value="Unassembled WGS sequence"/>
</dbReference>
<sequence length="116" mass="12603">MRSVRSGSSAAAAPPAKLFGLLLAGDRRRDWSAVRDHVLSHPSSAAAPYYRDETPLQLALRARERTRRAEKGHRDANAEDQPGEVTRIEALEALAAADPPSLLGRRDAEGRTALHT</sequence>
<dbReference type="AlphaFoldDB" id="K0RRD8"/>
<feature type="region of interest" description="Disordered" evidence="1">
    <location>
        <begin position="96"/>
        <end position="116"/>
    </location>
</feature>
<protein>
    <submittedName>
        <fullName evidence="2">Uncharacterized protein</fullName>
    </submittedName>
</protein>
<proteinExistence type="predicted"/>
<evidence type="ECO:0000313" key="2">
    <source>
        <dbReference type="EMBL" id="EJK56363.1"/>
    </source>
</evidence>
<reference evidence="2 3" key="1">
    <citation type="journal article" date="2012" name="Genome Biol.">
        <title>Genome and low-iron response of an oceanic diatom adapted to chronic iron limitation.</title>
        <authorList>
            <person name="Lommer M."/>
            <person name="Specht M."/>
            <person name="Roy A.S."/>
            <person name="Kraemer L."/>
            <person name="Andreson R."/>
            <person name="Gutowska M.A."/>
            <person name="Wolf J."/>
            <person name="Bergner S.V."/>
            <person name="Schilhabel M.B."/>
            <person name="Klostermeier U.C."/>
            <person name="Beiko R.G."/>
            <person name="Rosenstiel P."/>
            <person name="Hippler M."/>
            <person name="Laroche J."/>
        </authorList>
    </citation>
    <scope>NUCLEOTIDE SEQUENCE [LARGE SCALE GENOMIC DNA]</scope>
    <source>
        <strain evidence="2 3">CCMP1005</strain>
    </source>
</reference>
<evidence type="ECO:0000313" key="3">
    <source>
        <dbReference type="Proteomes" id="UP000266841"/>
    </source>
</evidence>
<organism evidence="2 3">
    <name type="scientific">Thalassiosira oceanica</name>
    <name type="common">Marine diatom</name>
    <dbReference type="NCBI Taxonomy" id="159749"/>
    <lineage>
        <taxon>Eukaryota</taxon>
        <taxon>Sar</taxon>
        <taxon>Stramenopiles</taxon>
        <taxon>Ochrophyta</taxon>
        <taxon>Bacillariophyta</taxon>
        <taxon>Coscinodiscophyceae</taxon>
        <taxon>Thalassiosirophycidae</taxon>
        <taxon>Thalassiosirales</taxon>
        <taxon>Thalassiosiraceae</taxon>
        <taxon>Thalassiosira</taxon>
    </lineage>
</organism>
<feature type="region of interest" description="Disordered" evidence="1">
    <location>
        <begin position="63"/>
        <end position="84"/>
    </location>
</feature>
<dbReference type="EMBL" id="AGNL01031649">
    <property type="protein sequence ID" value="EJK56363.1"/>
    <property type="molecule type" value="Genomic_DNA"/>
</dbReference>
<feature type="compositionally biased region" description="Basic and acidic residues" evidence="1">
    <location>
        <begin position="63"/>
        <end position="77"/>
    </location>
</feature>
<name>K0RRD8_THAOC</name>
<gene>
    <name evidence="2" type="ORF">THAOC_23766</name>
</gene>
<accession>K0RRD8</accession>
<feature type="compositionally biased region" description="Basic and acidic residues" evidence="1">
    <location>
        <begin position="104"/>
        <end position="116"/>
    </location>
</feature>
<evidence type="ECO:0000256" key="1">
    <source>
        <dbReference type="SAM" id="MobiDB-lite"/>
    </source>
</evidence>
<feature type="non-terminal residue" evidence="2">
    <location>
        <position position="116"/>
    </location>
</feature>
<keyword evidence="3" id="KW-1185">Reference proteome</keyword>
<comment type="caution">
    <text evidence="2">The sequence shown here is derived from an EMBL/GenBank/DDBJ whole genome shotgun (WGS) entry which is preliminary data.</text>
</comment>